<dbReference type="InterPro" id="IPR001789">
    <property type="entry name" value="Sig_transdc_resp-reg_receiver"/>
</dbReference>
<evidence type="ECO:0000259" key="4">
    <source>
        <dbReference type="PROSITE" id="PS50110"/>
    </source>
</evidence>
<dbReference type="KEGG" id="str:Sterm_1753"/>
<feature type="domain" description="Response regulatory" evidence="4">
    <location>
        <begin position="100"/>
        <end position="212"/>
    </location>
</feature>
<dbReference type="eggNOG" id="COG2204">
    <property type="taxonomic scope" value="Bacteria"/>
</dbReference>
<dbReference type="CDD" id="cd00156">
    <property type="entry name" value="REC"/>
    <property type="match status" value="1"/>
</dbReference>
<keyword evidence="1" id="KW-0378">Hydrolase</keyword>
<dbReference type="PANTHER" id="PTHR43156:SF2">
    <property type="entry name" value="STAGE II SPORULATION PROTEIN E"/>
    <property type="match status" value="1"/>
</dbReference>
<accession>D1AIM7</accession>
<dbReference type="Pfam" id="PF07228">
    <property type="entry name" value="SpoIIE"/>
    <property type="match status" value="1"/>
</dbReference>
<evidence type="ECO:0000313" key="6">
    <source>
        <dbReference type="Proteomes" id="UP000000845"/>
    </source>
</evidence>
<name>D1AIM7_SEBTE</name>
<evidence type="ECO:0000256" key="2">
    <source>
        <dbReference type="PROSITE-ProRule" id="PRU00169"/>
    </source>
</evidence>
<keyword evidence="6" id="KW-1185">Reference proteome</keyword>
<dbReference type="eggNOG" id="COG2208">
    <property type="taxonomic scope" value="Bacteria"/>
</dbReference>
<evidence type="ECO:0000256" key="1">
    <source>
        <dbReference type="ARBA" id="ARBA00022801"/>
    </source>
</evidence>
<evidence type="ECO:0000256" key="3">
    <source>
        <dbReference type="SAM" id="Coils"/>
    </source>
</evidence>
<evidence type="ECO:0000313" key="5">
    <source>
        <dbReference type="EMBL" id="ACZ08611.1"/>
    </source>
</evidence>
<dbReference type="Gene3D" id="3.40.50.2300">
    <property type="match status" value="1"/>
</dbReference>
<dbReference type="HOGENOM" id="CLU_000445_43_7_0"/>
<gene>
    <name evidence="5" type="ordered locus">Sterm_1753</name>
</gene>
<feature type="coiled-coil region" evidence="3">
    <location>
        <begin position="214"/>
        <end position="245"/>
    </location>
</feature>
<dbReference type="STRING" id="526218.Sterm_1753"/>
<dbReference type="SUPFAM" id="SSF52172">
    <property type="entry name" value="CheY-like"/>
    <property type="match status" value="1"/>
</dbReference>
<reference evidence="5 6" key="2">
    <citation type="journal article" date="2010" name="Stand. Genomic Sci.">
        <title>Complete genome sequence of Sebaldella termitidis type strain (NCTC 11300).</title>
        <authorList>
            <person name="Harmon-Smith M."/>
            <person name="Celia L."/>
            <person name="Chertkov O."/>
            <person name="Lapidus A."/>
            <person name="Copeland A."/>
            <person name="Glavina Del Rio T."/>
            <person name="Nolan M."/>
            <person name="Lucas S."/>
            <person name="Tice H."/>
            <person name="Cheng J.F."/>
            <person name="Han C."/>
            <person name="Detter J.C."/>
            <person name="Bruce D."/>
            <person name="Goodwin L."/>
            <person name="Pitluck S."/>
            <person name="Pati A."/>
            <person name="Liolios K."/>
            <person name="Ivanova N."/>
            <person name="Mavromatis K."/>
            <person name="Mikhailova N."/>
            <person name="Chen A."/>
            <person name="Palaniappan K."/>
            <person name="Land M."/>
            <person name="Hauser L."/>
            <person name="Chang Y.J."/>
            <person name="Jeffries C.D."/>
            <person name="Brettin T."/>
            <person name="Goker M."/>
            <person name="Beck B."/>
            <person name="Bristow J."/>
            <person name="Eisen J.A."/>
            <person name="Markowitz V."/>
            <person name="Hugenholtz P."/>
            <person name="Kyrpides N.C."/>
            <person name="Klenk H.P."/>
            <person name="Chen F."/>
        </authorList>
    </citation>
    <scope>NUCLEOTIDE SEQUENCE [LARGE SCALE GENOMIC DNA]</scope>
    <source>
        <strain evidence="6">ATCC 33386 / NCTC 11300</strain>
    </source>
</reference>
<dbReference type="InterPro" id="IPR052016">
    <property type="entry name" value="Bact_Sigma-Reg"/>
</dbReference>
<dbReference type="InterPro" id="IPR001932">
    <property type="entry name" value="PPM-type_phosphatase-like_dom"/>
</dbReference>
<comment type="caution">
    <text evidence="2">Lacks conserved residue(s) required for the propagation of feature annotation.</text>
</comment>
<dbReference type="Pfam" id="PF00072">
    <property type="entry name" value="Response_reg"/>
    <property type="match status" value="1"/>
</dbReference>
<keyword evidence="3" id="KW-0175">Coiled coil</keyword>
<dbReference type="RefSeq" id="WP_012861207.1">
    <property type="nucleotide sequence ID" value="NC_013517.1"/>
</dbReference>
<dbReference type="GO" id="GO:0000160">
    <property type="term" value="P:phosphorelay signal transduction system"/>
    <property type="evidence" value="ECO:0007669"/>
    <property type="project" value="InterPro"/>
</dbReference>
<protein>
    <submittedName>
        <fullName evidence="5">Response regulator receiver modulated serine phosphatase</fullName>
    </submittedName>
</protein>
<dbReference type="InterPro" id="IPR011006">
    <property type="entry name" value="CheY-like_superfamily"/>
</dbReference>
<dbReference type="PANTHER" id="PTHR43156">
    <property type="entry name" value="STAGE II SPORULATION PROTEIN E-RELATED"/>
    <property type="match status" value="1"/>
</dbReference>
<dbReference type="Proteomes" id="UP000000845">
    <property type="component" value="Chromosome"/>
</dbReference>
<dbReference type="EMBL" id="CP001739">
    <property type="protein sequence ID" value="ACZ08611.1"/>
    <property type="molecule type" value="Genomic_DNA"/>
</dbReference>
<dbReference type="Gene3D" id="3.60.40.10">
    <property type="entry name" value="PPM-type phosphatase domain"/>
    <property type="match status" value="1"/>
</dbReference>
<dbReference type="GO" id="GO:0016791">
    <property type="term" value="F:phosphatase activity"/>
    <property type="evidence" value="ECO:0007669"/>
    <property type="project" value="TreeGrafter"/>
</dbReference>
<dbReference type="PROSITE" id="PS50110">
    <property type="entry name" value="RESPONSE_REGULATORY"/>
    <property type="match status" value="1"/>
</dbReference>
<proteinExistence type="predicted"/>
<dbReference type="SMART" id="SM00331">
    <property type="entry name" value="PP2C_SIG"/>
    <property type="match status" value="1"/>
</dbReference>
<dbReference type="AlphaFoldDB" id="D1AIM7"/>
<dbReference type="InterPro" id="IPR036457">
    <property type="entry name" value="PPM-type-like_dom_sf"/>
</dbReference>
<sequence>MEIVIFKDIETSKNEIFSLFEKETDNSILIDFGDNFIDPQILYFMLFIQREAVLRKISVIFIVGDESSFKKLLLEKYNKYFSIFNTYKEYENLKRFIKFKVANINNEQFVKELITNILTNDRFNVTEYSSKDFLMKRKIDEDVVILEYKDEKKNFFEVIKKIKHLDKNIPVILLSNDNDLEQALTTIRLGVNEIVRKPFKREEISNAVKRVAVESELVKENERLFREIQKREKELTVLYNNLEKELTLASEIQKSLMPKNDLHFGDYRIRYIYKPSQDIGGDFCDILEVDENNFAVAFADISGHGIPASLLSTMLKVYILNYGYDIKDTAKLTETLNEDVIRVFPRGKFISLFYLMIDFHNNRMKFCKAAQESAFLLRGETGEIEELSTEGQVLGLFSKIDFPDIVNFEEKSTDFNKGDKLLLYTDGIVEARNADGEFFGIERIKEILLESKDSDDILDIILKELYKFTESEKLEDDLTFLLIERD</sequence>
<organism evidence="5 6">
    <name type="scientific">Sebaldella termitidis (strain ATCC 33386 / NCTC 11300)</name>
    <dbReference type="NCBI Taxonomy" id="526218"/>
    <lineage>
        <taxon>Bacteria</taxon>
        <taxon>Fusobacteriati</taxon>
        <taxon>Fusobacteriota</taxon>
        <taxon>Fusobacteriia</taxon>
        <taxon>Fusobacteriales</taxon>
        <taxon>Leptotrichiaceae</taxon>
        <taxon>Sebaldella</taxon>
    </lineage>
</organism>
<reference evidence="6" key="1">
    <citation type="submission" date="2009-09" db="EMBL/GenBank/DDBJ databases">
        <title>The complete chromosome of Sebaldella termitidis ATCC 33386.</title>
        <authorList>
            <consortium name="US DOE Joint Genome Institute (JGI-PGF)"/>
            <person name="Lucas S."/>
            <person name="Copeland A."/>
            <person name="Lapidus A."/>
            <person name="Glavina del Rio T."/>
            <person name="Dalin E."/>
            <person name="Tice H."/>
            <person name="Bruce D."/>
            <person name="Goodwin L."/>
            <person name="Pitluck S."/>
            <person name="Kyrpides N."/>
            <person name="Mavromatis K."/>
            <person name="Ivanova N."/>
            <person name="Mikhailova N."/>
            <person name="Sims D."/>
            <person name="Meincke L."/>
            <person name="Brettin T."/>
            <person name="Detter J.C."/>
            <person name="Han C."/>
            <person name="Larimer F."/>
            <person name="Land M."/>
            <person name="Hauser L."/>
            <person name="Markowitz V."/>
            <person name="Cheng J.F."/>
            <person name="Hugenholtz P."/>
            <person name="Woyke T."/>
            <person name="Wu D."/>
            <person name="Eisen J.A."/>
        </authorList>
    </citation>
    <scope>NUCLEOTIDE SEQUENCE [LARGE SCALE GENOMIC DNA]</scope>
    <source>
        <strain evidence="6">ATCC 33386 / NCTC 11300</strain>
    </source>
</reference>